<evidence type="ECO:0000256" key="4">
    <source>
        <dbReference type="ARBA" id="ARBA00023284"/>
    </source>
</evidence>
<accession>A0A062V4B7</accession>
<dbReference type="PANTHER" id="PTHR10681">
    <property type="entry name" value="THIOREDOXIN PEROXIDASE"/>
    <property type="match status" value="1"/>
</dbReference>
<gene>
    <name evidence="7" type="ORF">ANME2D_02148</name>
</gene>
<dbReference type="PANTHER" id="PTHR10681:SF121">
    <property type="entry name" value="ALKYL HYDROPEROXIDE REDUCTASE C"/>
    <property type="match status" value="1"/>
</dbReference>
<dbReference type="GO" id="GO:0045454">
    <property type="term" value="P:cell redox homeostasis"/>
    <property type="evidence" value="ECO:0007669"/>
    <property type="project" value="TreeGrafter"/>
</dbReference>
<dbReference type="PIRSF" id="PIRSF000239">
    <property type="entry name" value="AHPC"/>
    <property type="match status" value="1"/>
</dbReference>
<evidence type="ECO:0000256" key="2">
    <source>
        <dbReference type="ARBA" id="ARBA00022862"/>
    </source>
</evidence>
<dbReference type="GO" id="GO:0042744">
    <property type="term" value="P:hydrogen peroxide catabolic process"/>
    <property type="evidence" value="ECO:0007669"/>
    <property type="project" value="TreeGrafter"/>
</dbReference>
<sequence length="173" mass="19398">MSVQVGRKGPGFSMQGIIRNEIRDIHLDDYSGKWVVLFFYPGDFTFVCPTEVTEFSERCDDFADLNAQVLGVSVDSVYAHQAWLKELGELKYPLLSDITKEISRSYGVLVESKGVSLRGAFIIDPEGIVRYQVVHDMNIGRSVDEVLRVLKALQTGELCPVEWRPGKPTLGKT</sequence>
<evidence type="ECO:0000256" key="5">
    <source>
        <dbReference type="PIRSR" id="PIRSR000239-1"/>
    </source>
</evidence>
<dbReference type="Proteomes" id="UP000027153">
    <property type="component" value="Unassembled WGS sequence"/>
</dbReference>
<dbReference type="RefSeq" id="WP_048091352.1">
    <property type="nucleotide sequence ID" value="NZ_JMIY01000005.1"/>
</dbReference>
<proteinExistence type="predicted"/>
<comment type="caution">
    <text evidence="7">The sequence shown here is derived from an EMBL/GenBank/DDBJ whole genome shotgun (WGS) entry which is preliminary data.</text>
</comment>
<evidence type="ECO:0000256" key="1">
    <source>
        <dbReference type="ARBA" id="ARBA00022559"/>
    </source>
</evidence>
<keyword evidence="2" id="KW-0049">Antioxidant</keyword>
<dbReference type="PROSITE" id="PS51352">
    <property type="entry name" value="THIOREDOXIN_2"/>
    <property type="match status" value="1"/>
</dbReference>
<dbReference type="GO" id="GO:0008379">
    <property type="term" value="F:thioredoxin peroxidase activity"/>
    <property type="evidence" value="ECO:0007669"/>
    <property type="project" value="TreeGrafter"/>
</dbReference>
<dbReference type="CDD" id="cd03015">
    <property type="entry name" value="PRX_Typ2cys"/>
    <property type="match status" value="1"/>
</dbReference>
<keyword evidence="3 7" id="KW-0560">Oxidoreductase</keyword>
<dbReference type="InterPro" id="IPR036249">
    <property type="entry name" value="Thioredoxin-like_sf"/>
</dbReference>
<dbReference type="InterPro" id="IPR000866">
    <property type="entry name" value="AhpC/TSA"/>
</dbReference>
<feature type="domain" description="Thioredoxin" evidence="6">
    <location>
        <begin position="3"/>
        <end position="155"/>
    </location>
</feature>
<dbReference type="InterPro" id="IPR024706">
    <property type="entry name" value="Peroxiredoxin_AhpC-typ"/>
</dbReference>
<dbReference type="SUPFAM" id="SSF52833">
    <property type="entry name" value="Thioredoxin-like"/>
    <property type="match status" value="1"/>
</dbReference>
<dbReference type="Gene3D" id="3.40.30.10">
    <property type="entry name" value="Glutaredoxin"/>
    <property type="match status" value="1"/>
</dbReference>
<organism evidence="7 8">
    <name type="scientific">Candidatus Methanoperedens nitratireducens</name>
    <dbReference type="NCBI Taxonomy" id="1392998"/>
    <lineage>
        <taxon>Archaea</taxon>
        <taxon>Methanobacteriati</taxon>
        <taxon>Methanobacteriota</taxon>
        <taxon>Stenosarchaea group</taxon>
        <taxon>Methanomicrobia</taxon>
        <taxon>Methanosarcinales</taxon>
        <taxon>ANME-2 cluster</taxon>
        <taxon>Candidatus Methanoperedentaceae</taxon>
        <taxon>Candidatus Methanoperedens</taxon>
    </lineage>
</organism>
<dbReference type="GO" id="GO:0005829">
    <property type="term" value="C:cytosol"/>
    <property type="evidence" value="ECO:0007669"/>
    <property type="project" value="TreeGrafter"/>
</dbReference>
<dbReference type="EC" id="1.11.1.15" evidence="7"/>
<dbReference type="Pfam" id="PF00578">
    <property type="entry name" value="AhpC-TSA"/>
    <property type="match status" value="1"/>
</dbReference>
<reference evidence="7 8" key="1">
    <citation type="journal article" date="2013" name="Nature">
        <title>Anaerobic oxidation of methane coupled to nitrate reduction in a novel archaeal lineage.</title>
        <authorList>
            <person name="Haroon M.F."/>
            <person name="Hu S."/>
            <person name="Shi Y."/>
            <person name="Imelfort M."/>
            <person name="Keller J."/>
            <person name="Hugenholtz P."/>
            <person name="Yuan Z."/>
            <person name="Tyson G.W."/>
        </authorList>
    </citation>
    <scope>NUCLEOTIDE SEQUENCE [LARGE SCALE GENOMIC DNA]</scope>
    <source>
        <strain evidence="7 8">ANME-2d</strain>
    </source>
</reference>
<dbReference type="PATRIC" id="fig|1392998.3.peg.2145"/>
<dbReference type="InterPro" id="IPR050217">
    <property type="entry name" value="Peroxiredoxin"/>
</dbReference>
<dbReference type="GO" id="GO:0033554">
    <property type="term" value="P:cellular response to stress"/>
    <property type="evidence" value="ECO:0007669"/>
    <property type="project" value="TreeGrafter"/>
</dbReference>
<name>A0A062V4B7_9EURY</name>
<dbReference type="EMBL" id="JMIY01000005">
    <property type="protein sequence ID" value="KCZ71418.1"/>
    <property type="molecule type" value="Genomic_DNA"/>
</dbReference>
<protein>
    <submittedName>
        <fullName evidence="7">Peroxiredoxin</fullName>
        <ecNumber evidence="7">1.11.1.15</ecNumber>
    </submittedName>
</protein>
<keyword evidence="4" id="KW-0676">Redox-active center</keyword>
<dbReference type="OrthoDB" id="145578at2157"/>
<evidence type="ECO:0000313" key="7">
    <source>
        <dbReference type="EMBL" id="KCZ71418.1"/>
    </source>
</evidence>
<dbReference type="GO" id="GO:0006979">
    <property type="term" value="P:response to oxidative stress"/>
    <property type="evidence" value="ECO:0007669"/>
    <property type="project" value="TreeGrafter"/>
</dbReference>
<evidence type="ECO:0000259" key="6">
    <source>
        <dbReference type="PROSITE" id="PS51352"/>
    </source>
</evidence>
<dbReference type="AlphaFoldDB" id="A0A062V4B7"/>
<keyword evidence="1 7" id="KW-0575">Peroxidase</keyword>
<evidence type="ECO:0000313" key="8">
    <source>
        <dbReference type="Proteomes" id="UP000027153"/>
    </source>
</evidence>
<keyword evidence="8" id="KW-1185">Reference proteome</keyword>
<dbReference type="InterPro" id="IPR013766">
    <property type="entry name" value="Thioredoxin_domain"/>
</dbReference>
<evidence type="ECO:0000256" key="3">
    <source>
        <dbReference type="ARBA" id="ARBA00023002"/>
    </source>
</evidence>
<feature type="active site" description="Cysteine sulfenic acid (-SOH) intermediate; for peroxidase activity" evidence="5">
    <location>
        <position position="48"/>
    </location>
</feature>